<evidence type="ECO:0000313" key="8">
    <source>
        <dbReference type="EMBL" id="TWJ08800.1"/>
    </source>
</evidence>
<evidence type="ECO:0000256" key="2">
    <source>
        <dbReference type="ARBA" id="ARBA00009399"/>
    </source>
</evidence>
<evidence type="ECO:0000256" key="6">
    <source>
        <dbReference type="SAM" id="Phobius"/>
    </source>
</evidence>
<evidence type="ECO:0000256" key="5">
    <source>
        <dbReference type="ARBA" id="ARBA00023136"/>
    </source>
</evidence>
<evidence type="ECO:0000313" key="9">
    <source>
        <dbReference type="Proteomes" id="UP000320547"/>
    </source>
</evidence>
<reference evidence="8 9" key="1">
    <citation type="submission" date="2019-07" db="EMBL/GenBank/DDBJ databases">
        <title>Genomic Encyclopedia of Archaeal and Bacterial Type Strains, Phase II (KMG-II): from individual species to whole genera.</title>
        <authorList>
            <person name="Goeker M."/>
        </authorList>
    </citation>
    <scope>NUCLEOTIDE SEQUENCE [LARGE SCALE GENOMIC DNA]</scope>
    <source>
        <strain evidence="8 9">ATCC BAA-2084</strain>
    </source>
</reference>
<dbReference type="PANTHER" id="PTHR38459:SF1">
    <property type="entry name" value="PROPHAGE BACTOPRENOL-LINKED GLUCOSE TRANSLOCASE HOMOLOG"/>
    <property type="match status" value="1"/>
</dbReference>
<keyword evidence="4 6" id="KW-1133">Transmembrane helix</keyword>
<dbReference type="OrthoDB" id="7427719at2"/>
<dbReference type="EMBL" id="VLLK01000001">
    <property type="protein sequence ID" value="TWJ08800.1"/>
    <property type="molecule type" value="Genomic_DNA"/>
</dbReference>
<dbReference type="GO" id="GO:0000271">
    <property type="term" value="P:polysaccharide biosynthetic process"/>
    <property type="evidence" value="ECO:0007669"/>
    <property type="project" value="InterPro"/>
</dbReference>
<dbReference type="RefSeq" id="WP_067596653.1">
    <property type="nucleotide sequence ID" value="NZ_CP015963.1"/>
</dbReference>
<gene>
    <name evidence="8" type="ORF">JN10_0418</name>
</gene>
<evidence type="ECO:0000256" key="3">
    <source>
        <dbReference type="ARBA" id="ARBA00022692"/>
    </source>
</evidence>
<dbReference type="Pfam" id="PF04138">
    <property type="entry name" value="GtrA_DPMS_TM"/>
    <property type="match status" value="1"/>
</dbReference>
<keyword evidence="3 6" id="KW-0812">Transmembrane</keyword>
<evidence type="ECO:0000256" key="4">
    <source>
        <dbReference type="ARBA" id="ARBA00022989"/>
    </source>
</evidence>
<feature type="transmembrane region" description="Helical" evidence="6">
    <location>
        <begin position="40"/>
        <end position="60"/>
    </location>
</feature>
<dbReference type="GO" id="GO:0005886">
    <property type="term" value="C:plasma membrane"/>
    <property type="evidence" value="ECO:0007669"/>
    <property type="project" value="TreeGrafter"/>
</dbReference>
<dbReference type="STRING" id="476157.GCA_001663155_00325"/>
<dbReference type="PANTHER" id="PTHR38459">
    <property type="entry name" value="PROPHAGE BACTOPRENOL-LINKED GLUCOSE TRANSLOCASE HOMOLOG"/>
    <property type="match status" value="1"/>
</dbReference>
<sequence>MISFLAKLRDVRLIRYGFASVGALAVDVGVFLALLAANVVAAPASAFGYTFGIIAHWLLSSRKVFQDKVAHGGKARTWQKTLFVISALLGLGLTTAIVGGADYAGFDPRLAKLVAIVASFTLTYVLRSKVVFQHGKD</sequence>
<feature type="transmembrane region" description="Helical" evidence="6">
    <location>
        <begin position="12"/>
        <end position="34"/>
    </location>
</feature>
<keyword evidence="9" id="KW-1185">Reference proteome</keyword>
<dbReference type="AlphaFoldDB" id="A0A562UT57"/>
<protein>
    <submittedName>
        <fullName evidence="8">Putative flippase GtrA</fullName>
    </submittedName>
</protein>
<dbReference type="Proteomes" id="UP000320547">
    <property type="component" value="Unassembled WGS sequence"/>
</dbReference>
<proteinExistence type="inferred from homology"/>
<accession>A0A562UT57</accession>
<evidence type="ECO:0000259" key="7">
    <source>
        <dbReference type="Pfam" id="PF04138"/>
    </source>
</evidence>
<feature type="transmembrane region" description="Helical" evidence="6">
    <location>
        <begin position="110"/>
        <end position="126"/>
    </location>
</feature>
<organism evidence="8 9">
    <name type="scientific">Altererythrobacter ishigakiensis</name>
    <dbReference type="NCBI Taxonomy" id="476157"/>
    <lineage>
        <taxon>Bacteria</taxon>
        <taxon>Pseudomonadati</taxon>
        <taxon>Pseudomonadota</taxon>
        <taxon>Alphaproteobacteria</taxon>
        <taxon>Sphingomonadales</taxon>
        <taxon>Erythrobacteraceae</taxon>
        <taxon>Altererythrobacter</taxon>
    </lineage>
</organism>
<evidence type="ECO:0000256" key="1">
    <source>
        <dbReference type="ARBA" id="ARBA00004141"/>
    </source>
</evidence>
<comment type="subcellular location">
    <subcellularLocation>
        <location evidence="1">Membrane</location>
        <topology evidence="1">Multi-pass membrane protein</topology>
    </subcellularLocation>
</comment>
<dbReference type="InterPro" id="IPR007267">
    <property type="entry name" value="GtrA_DPMS_TM"/>
</dbReference>
<dbReference type="InterPro" id="IPR051401">
    <property type="entry name" value="GtrA_CellWall_Glycosyl"/>
</dbReference>
<comment type="caution">
    <text evidence="8">The sequence shown here is derived from an EMBL/GenBank/DDBJ whole genome shotgun (WGS) entry which is preliminary data.</text>
</comment>
<name>A0A562UT57_9SPHN</name>
<feature type="domain" description="GtrA/DPMS transmembrane" evidence="7">
    <location>
        <begin position="15"/>
        <end position="132"/>
    </location>
</feature>
<comment type="similarity">
    <text evidence="2">Belongs to the GtrA family.</text>
</comment>
<feature type="transmembrane region" description="Helical" evidence="6">
    <location>
        <begin position="81"/>
        <end position="104"/>
    </location>
</feature>
<keyword evidence="5 6" id="KW-0472">Membrane</keyword>